<evidence type="ECO:0000313" key="3">
    <source>
        <dbReference type="Proteomes" id="UP000008466"/>
    </source>
</evidence>
<dbReference type="SUPFAM" id="SSF53067">
    <property type="entry name" value="Actin-like ATPase domain"/>
    <property type="match status" value="1"/>
</dbReference>
<dbReference type="AlphaFoldDB" id="F0RV82"/>
<name>F0RV82_SPHGB</name>
<sequence>MSVYVGLDIGGTSVKVLGLNEEAQICFESSFATNSERGIEAFVKTCDDTITKHIKACNANLAGIGIGCTGPVDYRSGVIENPYTLPGLEGHSISDLLNKACKVPVLVDNDANTAHIGEVFQHAPAPENTLMITFGTGVGVSVRMEGELFRIPGGIHPEIGHITTSVFAQDYCYCGRNNCMEHILSGTGINKHALLQYGCTAEELMQTKDSLFADALETALCDAVSTLATLFHPTCVYIGGGMQRFFESYVLQAVQERLDAFLPVYGRTKLEPCIAGSRAGSLGAALMAYRNEGR</sequence>
<dbReference type="InterPro" id="IPR043129">
    <property type="entry name" value="ATPase_NBD"/>
</dbReference>
<accession>F0RV82</accession>
<dbReference type="CDD" id="cd23763">
    <property type="entry name" value="ASKHA_ATPase_ROK"/>
    <property type="match status" value="1"/>
</dbReference>
<evidence type="ECO:0000313" key="2">
    <source>
        <dbReference type="EMBL" id="ADY12804.1"/>
    </source>
</evidence>
<dbReference type="eggNOG" id="COG1940">
    <property type="taxonomic scope" value="Bacteria"/>
</dbReference>
<dbReference type="RefSeq" id="WP_013606656.1">
    <property type="nucleotide sequence ID" value="NC_015152.1"/>
</dbReference>
<dbReference type="OrthoDB" id="9795247at2"/>
<dbReference type="Proteomes" id="UP000008466">
    <property type="component" value="Chromosome"/>
</dbReference>
<dbReference type="STRING" id="158189.SpiBuddy_0977"/>
<organism evidence="2 3">
    <name type="scientific">Sphaerochaeta globosa (strain ATCC BAA-1886 / DSM 22777 / Buddy)</name>
    <name type="common">Spirochaeta sp. (strain Buddy)</name>
    <dbReference type="NCBI Taxonomy" id="158189"/>
    <lineage>
        <taxon>Bacteria</taxon>
        <taxon>Pseudomonadati</taxon>
        <taxon>Spirochaetota</taxon>
        <taxon>Spirochaetia</taxon>
        <taxon>Spirochaetales</taxon>
        <taxon>Sphaerochaetaceae</taxon>
        <taxon>Sphaerochaeta</taxon>
    </lineage>
</organism>
<keyword evidence="3" id="KW-1185">Reference proteome</keyword>
<proteinExistence type="inferred from homology"/>
<dbReference type="KEGG" id="sbu:SpiBuddy_0977"/>
<dbReference type="EMBL" id="CP002541">
    <property type="protein sequence ID" value="ADY12804.1"/>
    <property type="molecule type" value="Genomic_DNA"/>
</dbReference>
<dbReference type="PANTHER" id="PTHR18964:SF149">
    <property type="entry name" value="BIFUNCTIONAL UDP-N-ACETYLGLUCOSAMINE 2-EPIMERASE_N-ACETYLMANNOSAMINE KINASE"/>
    <property type="match status" value="1"/>
</dbReference>
<gene>
    <name evidence="2" type="ordered locus">SpiBuddy_0977</name>
</gene>
<comment type="similarity">
    <text evidence="1">Belongs to the ROK (NagC/XylR) family.</text>
</comment>
<reference evidence="3" key="1">
    <citation type="submission" date="2011-02" db="EMBL/GenBank/DDBJ databases">
        <title>Complete sequence of Spirochaeta sp. Buddy.</title>
        <authorList>
            <person name="Lucas S."/>
            <person name="Copeland A."/>
            <person name="Lapidus A."/>
            <person name="Cheng J.-F."/>
            <person name="Goodwin L."/>
            <person name="Pitluck S."/>
            <person name="Zeytun A."/>
            <person name="Detter J.C."/>
            <person name="Han C."/>
            <person name="Tapia R."/>
            <person name="Land M."/>
            <person name="Hauser L."/>
            <person name="Kyrpides N."/>
            <person name="Ivanova N."/>
            <person name="Mikhailova N."/>
            <person name="Pagani I."/>
            <person name="Ritalahti K.M."/>
            <person name="Loeffler F.E."/>
            <person name="Woyke T."/>
        </authorList>
    </citation>
    <scope>NUCLEOTIDE SEQUENCE [LARGE SCALE GENOMIC DNA]</scope>
    <source>
        <strain evidence="3">ATCC BAA-1886 / DSM 22777 / Buddy</strain>
    </source>
</reference>
<dbReference type="Pfam" id="PF00480">
    <property type="entry name" value="ROK"/>
    <property type="match status" value="1"/>
</dbReference>
<protein>
    <submittedName>
        <fullName evidence="2">ROK family protein</fullName>
    </submittedName>
</protein>
<dbReference type="InterPro" id="IPR000600">
    <property type="entry name" value="ROK"/>
</dbReference>
<dbReference type="PANTHER" id="PTHR18964">
    <property type="entry name" value="ROK (REPRESSOR, ORF, KINASE) FAMILY"/>
    <property type="match status" value="1"/>
</dbReference>
<dbReference type="Gene3D" id="3.30.420.40">
    <property type="match status" value="2"/>
</dbReference>
<evidence type="ECO:0000256" key="1">
    <source>
        <dbReference type="ARBA" id="ARBA00006479"/>
    </source>
</evidence>
<dbReference type="HOGENOM" id="CLU_036604_0_1_12"/>